<organism evidence="1 2">
    <name type="scientific">Liquidambar formosana</name>
    <name type="common">Formosan gum</name>
    <dbReference type="NCBI Taxonomy" id="63359"/>
    <lineage>
        <taxon>Eukaryota</taxon>
        <taxon>Viridiplantae</taxon>
        <taxon>Streptophyta</taxon>
        <taxon>Embryophyta</taxon>
        <taxon>Tracheophyta</taxon>
        <taxon>Spermatophyta</taxon>
        <taxon>Magnoliopsida</taxon>
        <taxon>eudicotyledons</taxon>
        <taxon>Gunneridae</taxon>
        <taxon>Pentapetalae</taxon>
        <taxon>Saxifragales</taxon>
        <taxon>Altingiaceae</taxon>
        <taxon>Liquidambar</taxon>
    </lineage>
</organism>
<dbReference type="PANTHER" id="PTHR14237:SF64">
    <property type="entry name" value="MOLYBDENUM COFACTOR SULFURASE-LIKE PROTEIN"/>
    <property type="match status" value="1"/>
</dbReference>
<evidence type="ECO:0000313" key="1">
    <source>
        <dbReference type="EMBL" id="KAK9277552.1"/>
    </source>
</evidence>
<protein>
    <recommendedName>
        <fullName evidence="3">Molybdenum cofactor sulfurase</fullName>
    </recommendedName>
</protein>
<dbReference type="SUPFAM" id="SSF53383">
    <property type="entry name" value="PLP-dependent transferases"/>
    <property type="match status" value="1"/>
</dbReference>
<keyword evidence="2" id="KW-1185">Reference proteome</keyword>
<reference evidence="1 2" key="1">
    <citation type="journal article" date="2024" name="Plant J.">
        <title>Genome sequences and population genomics reveal climatic adaptation and genomic divergence between two closely related sweetgum species.</title>
        <authorList>
            <person name="Xu W.Q."/>
            <person name="Ren C.Q."/>
            <person name="Zhang X.Y."/>
            <person name="Comes H.P."/>
            <person name="Liu X.H."/>
            <person name="Li Y.G."/>
            <person name="Kettle C.J."/>
            <person name="Jalonen R."/>
            <person name="Gaisberger H."/>
            <person name="Ma Y.Z."/>
            <person name="Qiu Y.X."/>
        </authorList>
    </citation>
    <scope>NUCLEOTIDE SEQUENCE [LARGE SCALE GENOMIC DNA]</scope>
    <source>
        <strain evidence="1">Hangzhou</strain>
    </source>
</reference>
<dbReference type="InterPro" id="IPR015424">
    <property type="entry name" value="PyrdxlP-dep_Trfase"/>
</dbReference>
<name>A0AAP0WRV2_LIQFO</name>
<dbReference type="InterPro" id="IPR015421">
    <property type="entry name" value="PyrdxlP-dep_Trfase_major"/>
</dbReference>
<sequence>MHSPCIREASEACWNGCCPTPFLSLPVPQSSASKSPGSTASCRHQFTVATASSIYPNIQFTNHESIPSLHESYSNFTKAYPPYSQTDQADHIRAKEYYHLSLSNHVCLDYIGHGLFSYTQLQSQRPKTSISPSSSSLPTSLDSEALELPFFDISHKSVNFNSQILYGGQESDLESRIRKRVMGFLNISEADYSMVFTANQSSAFKLLADSYPFQSNRNLVTVYDYESEALGTMIGSSKKRGARVMTAEFSWPHLRIQSGKLRKMIVSKRKKKKRGLFVFPLQSRMTGARYSYLWMSIAQENGWHVCLDACALGPKDMDTLGLSLFQPDFLICSFYKVFGENPSGFGCLFVKKSSASVFKDSTIATSIGIVSLVPAMRPSQFPEESATPDIETKQTSDFESQKDDLAVPISLSGSVPLQEMSDTITELHETEEVDVKKKGPLSLEIVELDEPIEFSQSKITETSVNGSSQIECRGLDHADSLGLVLISSRARYLINWLVNALMRLQHPHLEHGLPLVRIYGPKIRFDRGTSVAFNVFDWKGEKVDPTLVQKLADRSNISLSYGFLHHIWFSDKYEEESERILEKRTTEVEEMVRIKNRDKDHSGISVVTAALGFLTNFEDTYRLWAFVSRFLDADFVEKERWRYMAINQKTVEV</sequence>
<dbReference type="EMBL" id="JBBPBK010000010">
    <property type="protein sequence ID" value="KAK9277552.1"/>
    <property type="molecule type" value="Genomic_DNA"/>
</dbReference>
<evidence type="ECO:0008006" key="3">
    <source>
        <dbReference type="Google" id="ProtNLM"/>
    </source>
</evidence>
<dbReference type="Gene3D" id="3.40.640.10">
    <property type="entry name" value="Type I PLP-dependent aspartate aminotransferase-like (Major domain)"/>
    <property type="match status" value="1"/>
</dbReference>
<dbReference type="Proteomes" id="UP001415857">
    <property type="component" value="Unassembled WGS sequence"/>
</dbReference>
<comment type="caution">
    <text evidence="1">The sequence shown here is derived from an EMBL/GenBank/DDBJ whole genome shotgun (WGS) entry which is preliminary data.</text>
</comment>
<dbReference type="AlphaFoldDB" id="A0AAP0WRV2"/>
<proteinExistence type="predicted"/>
<dbReference type="PANTHER" id="PTHR14237">
    <property type="entry name" value="MOLYBDOPTERIN COFACTOR SULFURASE MOSC"/>
    <property type="match status" value="1"/>
</dbReference>
<evidence type="ECO:0000313" key="2">
    <source>
        <dbReference type="Proteomes" id="UP001415857"/>
    </source>
</evidence>
<accession>A0AAP0WRV2</accession>
<gene>
    <name evidence="1" type="ORF">L1049_007097</name>
</gene>